<dbReference type="RefSeq" id="WP_044905498.1">
    <property type="nucleotide sequence ID" value="NZ_JQIF01000048.1"/>
</dbReference>
<reference evidence="5 6" key="1">
    <citation type="submission" date="2014-08" db="EMBL/GenBank/DDBJ databases">
        <title>Clostridium innocuum, an unnegligible vancomycin-resistant pathogen causing extra-intestinal infections.</title>
        <authorList>
            <person name="Feng Y."/>
            <person name="Chiu C.-H."/>
        </authorList>
    </citation>
    <scope>NUCLEOTIDE SEQUENCE [LARGE SCALE GENOMIC DNA]</scope>
    <source>
        <strain evidence="5 6">AN88</strain>
    </source>
</reference>
<dbReference type="PROSITE" id="PS50893">
    <property type="entry name" value="ABC_TRANSPORTER_2"/>
    <property type="match status" value="1"/>
</dbReference>
<evidence type="ECO:0000256" key="2">
    <source>
        <dbReference type="ARBA" id="ARBA00022741"/>
    </source>
</evidence>
<evidence type="ECO:0000259" key="4">
    <source>
        <dbReference type="PROSITE" id="PS50893"/>
    </source>
</evidence>
<dbReference type="SUPFAM" id="SSF52540">
    <property type="entry name" value="P-loop containing nucleoside triphosphate hydrolases"/>
    <property type="match status" value="1"/>
</dbReference>
<organism evidence="5 6">
    <name type="scientific">Clostridium innocuum</name>
    <dbReference type="NCBI Taxonomy" id="1522"/>
    <lineage>
        <taxon>Bacteria</taxon>
        <taxon>Bacillati</taxon>
        <taxon>Bacillota</taxon>
        <taxon>Clostridia</taxon>
        <taxon>Eubacteriales</taxon>
        <taxon>Clostridiaceae</taxon>
        <taxon>Clostridium</taxon>
    </lineage>
</organism>
<accession>A0A099I632</accession>
<dbReference type="AlphaFoldDB" id="A0A099I632"/>
<dbReference type="GO" id="GO:0016887">
    <property type="term" value="F:ATP hydrolysis activity"/>
    <property type="evidence" value="ECO:0007669"/>
    <property type="project" value="InterPro"/>
</dbReference>
<dbReference type="InterPro" id="IPR027417">
    <property type="entry name" value="P-loop_NTPase"/>
</dbReference>
<dbReference type="Proteomes" id="UP000030008">
    <property type="component" value="Unassembled WGS sequence"/>
</dbReference>
<dbReference type="InterPro" id="IPR003593">
    <property type="entry name" value="AAA+_ATPase"/>
</dbReference>
<sequence>MEIIHISKSFGSNVVLQDVSLQLIPGKCIAICGHNGCGKSTLLNAVAGFLRIDSGELQLKNAVLQYIPDHFFTTRMNARDFLMHMGAIQGMDADAALAVIREYTHKFFMDDLLKTPMQYLSKGSLQKVAVIQALLQTPDILLMDEPLNGQDIASQRVFVELMEALKEKDVCILMAVHEQRLIKEVADIVYELQDGVLHLMASLPVMEQVYVRFSRQQEEKKLVCAREESDACIQRYLMQGWHLEELRHENNL</sequence>
<evidence type="ECO:0000256" key="1">
    <source>
        <dbReference type="ARBA" id="ARBA00022448"/>
    </source>
</evidence>
<keyword evidence="1" id="KW-0813">Transport</keyword>
<dbReference type="SMART" id="SM00382">
    <property type="entry name" value="AAA"/>
    <property type="match status" value="1"/>
</dbReference>
<dbReference type="GO" id="GO:0005524">
    <property type="term" value="F:ATP binding"/>
    <property type="evidence" value="ECO:0007669"/>
    <property type="project" value="UniProtKB-KW"/>
</dbReference>
<dbReference type="InterPro" id="IPR003439">
    <property type="entry name" value="ABC_transporter-like_ATP-bd"/>
</dbReference>
<dbReference type="InterPro" id="IPR051782">
    <property type="entry name" value="ABC_Transporter_VariousFunc"/>
</dbReference>
<feature type="domain" description="ABC transporter" evidence="4">
    <location>
        <begin position="1"/>
        <end position="219"/>
    </location>
</feature>
<evidence type="ECO:0000313" key="5">
    <source>
        <dbReference type="EMBL" id="KGJ53031.1"/>
    </source>
</evidence>
<keyword evidence="3 5" id="KW-0067">ATP-binding</keyword>
<name>A0A099I632_CLOIN</name>
<dbReference type="PANTHER" id="PTHR42939">
    <property type="entry name" value="ABC TRANSPORTER ATP-BINDING PROTEIN ALBC-RELATED"/>
    <property type="match status" value="1"/>
</dbReference>
<evidence type="ECO:0000256" key="3">
    <source>
        <dbReference type="ARBA" id="ARBA00022840"/>
    </source>
</evidence>
<dbReference type="PANTHER" id="PTHR42939:SF1">
    <property type="entry name" value="ABC TRANSPORTER ATP-BINDING PROTEIN ALBC-RELATED"/>
    <property type="match status" value="1"/>
</dbReference>
<dbReference type="Gene3D" id="3.40.50.300">
    <property type="entry name" value="P-loop containing nucleotide triphosphate hydrolases"/>
    <property type="match status" value="1"/>
</dbReference>
<dbReference type="EMBL" id="JQIF01000048">
    <property type="protein sequence ID" value="KGJ53031.1"/>
    <property type="molecule type" value="Genomic_DNA"/>
</dbReference>
<proteinExistence type="predicted"/>
<dbReference type="Pfam" id="PF00005">
    <property type="entry name" value="ABC_tran"/>
    <property type="match status" value="1"/>
</dbReference>
<evidence type="ECO:0000313" key="6">
    <source>
        <dbReference type="Proteomes" id="UP000030008"/>
    </source>
</evidence>
<keyword evidence="2" id="KW-0547">Nucleotide-binding</keyword>
<comment type="caution">
    <text evidence="5">The sequence shown here is derived from an EMBL/GenBank/DDBJ whole genome shotgun (WGS) entry which is preliminary data.</text>
</comment>
<protein>
    <submittedName>
        <fullName evidence="5">ABC transporter ATP-binding protein</fullName>
    </submittedName>
</protein>
<gene>
    <name evidence="5" type="ORF">CIAN88_11175</name>
</gene>